<accession>A0A345P3I0</accession>
<proteinExistence type="predicted"/>
<gene>
    <name evidence="2" type="ORF">HYN46_02465</name>
</gene>
<dbReference type="KEGG" id="mbah:HYN46_02465"/>
<evidence type="ECO:0000313" key="3">
    <source>
        <dbReference type="Proteomes" id="UP000253940"/>
    </source>
</evidence>
<dbReference type="Proteomes" id="UP000253940">
    <property type="component" value="Chromosome"/>
</dbReference>
<feature type="region of interest" description="Disordered" evidence="1">
    <location>
        <begin position="40"/>
        <end position="137"/>
    </location>
</feature>
<evidence type="ECO:0000256" key="1">
    <source>
        <dbReference type="SAM" id="MobiDB-lite"/>
    </source>
</evidence>
<sequence length="137" mass="15306">MKQFEQLKWVRQGFLAIIMVSVAAQSHALTVRERYLLNHPEAKAEQSAQPAKSSHHKKHSGKHAVVEKAAPVVKTGKHHKPAVKVVKEVAPKHHVSAKHRAVAHKPVAKAATVKPKHHVKTHATQPKAVHHRKHHKE</sequence>
<dbReference type="AlphaFoldDB" id="A0A345P3I0"/>
<reference evidence="2 3" key="1">
    <citation type="submission" date="2018-07" db="EMBL/GenBank/DDBJ databases">
        <title>Genome sequencing of Moraxellaceae gen. HYN0046.</title>
        <authorList>
            <person name="Kim M."/>
            <person name="Yi H."/>
        </authorList>
    </citation>
    <scope>NUCLEOTIDE SEQUENCE [LARGE SCALE GENOMIC DNA]</scope>
    <source>
        <strain evidence="2 3">HYN0046</strain>
    </source>
</reference>
<protein>
    <submittedName>
        <fullName evidence="2">Uncharacterized protein</fullName>
    </submittedName>
</protein>
<evidence type="ECO:0000313" key="2">
    <source>
        <dbReference type="EMBL" id="AXI01839.1"/>
    </source>
</evidence>
<organism evidence="2 3">
    <name type="scientific">Aquirhabdus parva</name>
    <dbReference type="NCBI Taxonomy" id="2283318"/>
    <lineage>
        <taxon>Bacteria</taxon>
        <taxon>Pseudomonadati</taxon>
        <taxon>Pseudomonadota</taxon>
        <taxon>Gammaproteobacteria</taxon>
        <taxon>Moraxellales</taxon>
        <taxon>Moraxellaceae</taxon>
        <taxon>Aquirhabdus</taxon>
    </lineage>
</organism>
<keyword evidence="3" id="KW-1185">Reference proteome</keyword>
<name>A0A345P3I0_9GAMM</name>
<feature type="compositionally biased region" description="Basic residues" evidence="1">
    <location>
        <begin position="92"/>
        <end position="107"/>
    </location>
</feature>
<feature type="compositionally biased region" description="Basic residues" evidence="1">
    <location>
        <begin position="128"/>
        <end position="137"/>
    </location>
</feature>
<dbReference type="EMBL" id="CP031222">
    <property type="protein sequence ID" value="AXI01839.1"/>
    <property type="molecule type" value="Genomic_DNA"/>
</dbReference>
<feature type="compositionally biased region" description="Basic residues" evidence="1">
    <location>
        <begin position="53"/>
        <end position="62"/>
    </location>
</feature>
<dbReference type="RefSeq" id="WP_114897949.1">
    <property type="nucleotide sequence ID" value="NZ_CP031222.1"/>
</dbReference>